<dbReference type="EMBL" id="UINC01005552">
    <property type="protein sequence ID" value="SVA22047.1"/>
    <property type="molecule type" value="Genomic_DNA"/>
</dbReference>
<proteinExistence type="predicted"/>
<dbReference type="AlphaFoldDB" id="A0A381U415"/>
<feature type="compositionally biased region" description="Basic residues" evidence="1">
    <location>
        <begin position="145"/>
        <end position="173"/>
    </location>
</feature>
<accession>A0A381U415</accession>
<feature type="region of interest" description="Disordered" evidence="1">
    <location>
        <begin position="141"/>
        <end position="228"/>
    </location>
</feature>
<evidence type="ECO:0000313" key="2">
    <source>
        <dbReference type="EMBL" id="SVA22047.1"/>
    </source>
</evidence>
<evidence type="ECO:0000256" key="1">
    <source>
        <dbReference type="SAM" id="MobiDB-lite"/>
    </source>
</evidence>
<feature type="compositionally biased region" description="Basic residues" evidence="1">
    <location>
        <begin position="194"/>
        <end position="228"/>
    </location>
</feature>
<name>A0A381U415_9ZZZZ</name>
<organism evidence="2">
    <name type="scientific">marine metagenome</name>
    <dbReference type="NCBI Taxonomy" id="408172"/>
    <lineage>
        <taxon>unclassified sequences</taxon>
        <taxon>metagenomes</taxon>
        <taxon>ecological metagenomes</taxon>
    </lineage>
</organism>
<gene>
    <name evidence="2" type="ORF">METZ01_LOCUS74901</name>
</gene>
<protein>
    <submittedName>
        <fullName evidence="2">Uncharacterized protein</fullName>
    </submittedName>
</protein>
<sequence>VSPILVRPVREQFEHDRVIRLLQNRWRRRYEVGVNLSGEPPSPLRFGRRLLFPDLVLNSHDGTRQLLGVVEVESNASINHLEAMSQWATFARVKAPFHLYIPLGALDAVRRLCDAKGIFVEEIWSYHTIGAQVRFTLAHRDRSRVTKKASKRSGSKAKRSKKTSKKKNVKVGRKVVAGLKAGRSKKAKATAAKKTTKSPKPRKAAAKKTARKTTKLARSRVRKALVKR</sequence>
<feature type="non-terminal residue" evidence="2">
    <location>
        <position position="1"/>
    </location>
</feature>
<reference evidence="2" key="1">
    <citation type="submission" date="2018-05" db="EMBL/GenBank/DDBJ databases">
        <authorList>
            <person name="Lanie J.A."/>
            <person name="Ng W.-L."/>
            <person name="Kazmierczak K.M."/>
            <person name="Andrzejewski T.M."/>
            <person name="Davidsen T.M."/>
            <person name="Wayne K.J."/>
            <person name="Tettelin H."/>
            <person name="Glass J.I."/>
            <person name="Rusch D."/>
            <person name="Podicherti R."/>
            <person name="Tsui H.-C.T."/>
            <person name="Winkler M.E."/>
        </authorList>
    </citation>
    <scope>NUCLEOTIDE SEQUENCE</scope>
</reference>